<dbReference type="SUPFAM" id="SSF53335">
    <property type="entry name" value="S-adenosyl-L-methionine-dependent methyltransferases"/>
    <property type="match status" value="1"/>
</dbReference>
<organism evidence="2 3">
    <name type="scientific">Mycolicibacterium madagascariense</name>
    <dbReference type="NCBI Taxonomy" id="212765"/>
    <lineage>
        <taxon>Bacteria</taxon>
        <taxon>Bacillati</taxon>
        <taxon>Actinomycetota</taxon>
        <taxon>Actinomycetes</taxon>
        <taxon>Mycobacteriales</taxon>
        <taxon>Mycobacteriaceae</taxon>
        <taxon>Mycolicibacterium</taxon>
    </lineage>
</organism>
<dbReference type="AlphaFoldDB" id="A0A7I7XMU1"/>
<accession>A0A7I7XMU1</accession>
<dbReference type="RefSeq" id="WP_163741883.1">
    <property type="nucleotide sequence ID" value="NZ_AP022610.1"/>
</dbReference>
<reference evidence="2 3" key="1">
    <citation type="journal article" date="2019" name="Emerg. Microbes Infect.">
        <title>Comprehensive subspecies identification of 175 nontuberculous mycobacteria species based on 7547 genomic profiles.</title>
        <authorList>
            <person name="Matsumoto Y."/>
            <person name="Kinjo T."/>
            <person name="Motooka D."/>
            <person name="Nabeya D."/>
            <person name="Jung N."/>
            <person name="Uechi K."/>
            <person name="Horii T."/>
            <person name="Iida T."/>
            <person name="Fujita J."/>
            <person name="Nakamura S."/>
        </authorList>
    </citation>
    <scope>NUCLEOTIDE SEQUENCE [LARGE SCALE GENOMIC DNA]</scope>
    <source>
        <strain evidence="2 3">JCM 13574</strain>
    </source>
</reference>
<gene>
    <name evidence="2" type="ORF">MMAD_48110</name>
</gene>
<dbReference type="Gene3D" id="3.40.50.150">
    <property type="entry name" value="Vaccinia Virus protein VP39"/>
    <property type="match status" value="1"/>
</dbReference>
<dbReference type="CDD" id="cd02440">
    <property type="entry name" value="AdoMet_MTases"/>
    <property type="match status" value="1"/>
</dbReference>
<dbReference type="PANTHER" id="PTHR43861">
    <property type="entry name" value="TRANS-ACONITATE 2-METHYLTRANSFERASE-RELATED"/>
    <property type="match status" value="1"/>
</dbReference>
<dbReference type="InterPro" id="IPR029063">
    <property type="entry name" value="SAM-dependent_MTases_sf"/>
</dbReference>
<dbReference type="EMBL" id="AP022610">
    <property type="protein sequence ID" value="BBZ30516.1"/>
    <property type="molecule type" value="Genomic_DNA"/>
</dbReference>
<dbReference type="Proteomes" id="UP000466517">
    <property type="component" value="Chromosome"/>
</dbReference>
<evidence type="ECO:0000256" key="1">
    <source>
        <dbReference type="SAM" id="MobiDB-lite"/>
    </source>
</evidence>
<evidence type="ECO:0008006" key="4">
    <source>
        <dbReference type="Google" id="ProtNLM"/>
    </source>
</evidence>
<evidence type="ECO:0000313" key="3">
    <source>
        <dbReference type="Proteomes" id="UP000466517"/>
    </source>
</evidence>
<feature type="region of interest" description="Disordered" evidence="1">
    <location>
        <begin position="1"/>
        <end position="27"/>
    </location>
</feature>
<evidence type="ECO:0000313" key="2">
    <source>
        <dbReference type="EMBL" id="BBZ30516.1"/>
    </source>
</evidence>
<keyword evidence="3" id="KW-1185">Reference proteome</keyword>
<sequence length="330" mass="37073">MKQKDTLPSQGVHVDPTPEPLPRRSWHPDVDEALASAEMETFRSVLVVGDQDVRTSILHELSEYHGYTPDECLKRCLHWEDWSVEEWAAADRSTPEGIQEFYQSVQSWAFDLMWYAYLQTTGDGYPASVIAARFAQAVGTGRDHLDFGSGTGTTAQLFARLGFRTTMADISEPLLTYAGWRVERHGDQAKRILLTTDELPTDAYDVITALDTLVHVTDFDATARDLRRAIRDGGYLLANFDIRKDAHGSQWHLYDDVHDVEHRLRAAGFVRTHSFAGITNCYRAVDPTRPVFKLAMAADAATLPVKRGRDRARDAVRAARAKARKAVRGN</sequence>
<name>A0A7I7XMU1_9MYCO</name>
<dbReference type="KEGG" id="mmag:MMAD_48110"/>
<protein>
    <recommendedName>
        <fullName evidence="4">SAM-dependent methyltransferase</fullName>
    </recommendedName>
</protein>
<dbReference type="Pfam" id="PF13489">
    <property type="entry name" value="Methyltransf_23"/>
    <property type="match status" value="1"/>
</dbReference>
<proteinExistence type="predicted"/>